<comment type="subcellular location">
    <subcellularLocation>
        <location evidence="1">Membrane</location>
        <topology evidence="1">Multi-pass membrane protein</topology>
    </subcellularLocation>
</comment>
<evidence type="ECO:0008006" key="8">
    <source>
        <dbReference type="Google" id="ProtNLM"/>
    </source>
</evidence>
<keyword evidence="7" id="KW-1185">Reference proteome</keyword>
<feature type="transmembrane region" description="Helical" evidence="5">
    <location>
        <begin position="346"/>
        <end position="366"/>
    </location>
</feature>
<dbReference type="Proteomes" id="UP001189429">
    <property type="component" value="Unassembled WGS sequence"/>
</dbReference>
<keyword evidence="2 5" id="KW-0812">Transmembrane</keyword>
<feature type="transmembrane region" description="Helical" evidence="5">
    <location>
        <begin position="295"/>
        <end position="314"/>
    </location>
</feature>
<evidence type="ECO:0000256" key="3">
    <source>
        <dbReference type="ARBA" id="ARBA00022989"/>
    </source>
</evidence>
<sequence>MKTSFLVGAVSGLAVVWWSAAVVVALNMKAVFSEVNGRAALFPHPLLFTAILNLAVGFWCVLCTQASKINGFMLCTQAFTSDSVYCALCGGSFASLSSVSLESRELLFLLLMGIFQGLELALSSSSYRYLSISENRMAMASTVVIQLFTAVLWQIERIWWLKWLAAALIAGGAAAQALDCTEGTATYRVVALACGPHNFHADPGAAAVTRTEGTWKGWVMVVSSVLISANRWALTQHIFQRSQAESAFRRWGKLQMMPYMAAGTIFVCLMLAAVFEPGAFSEFVGMGVVENLVPLVLLVSISIAILTICELLIVSMTAATVMVILAVVHNIPMILAGVIIDHDVVFRNQWLGFVLCSVGAVVYFVARNLDDQVGDVNSFVALAGSADRSRSTTIGVVVADGGSARN</sequence>
<evidence type="ECO:0000313" key="7">
    <source>
        <dbReference type="Proteomes" id="UP001189429"/>
    </source>
</evidence>
<evidence type="ECO:0000256" key="1">
    <source>
        <dbReference type="ARBA" id="ARBA00004141"/>
    </source>
</evidence>
<feature type="transmembrane region" description="Helical" evidence="5">
    <location>
        <begin position="321"/>
        <end position="340"/>
    </location>
</feature>
<feature type="transmembrane region" description="Helical" evidence="5">
    <location>
        <begin position="256"/>
        <end position="275"/>
    </location>
</feature>
<dbReference type="PANTHER" id="PTHR11132">
    <property type="entry name" value="SOLUTE CARRIER FAMILY 35"/>
    <property type="match status" value="1"/>
</dbReference>
<evidence type="ECO:0000256" key="2">
    <source>
        <dbReference type="ARBA" id="ARBA00022692"/>
    </source>
</evidence>
<evidence type="ECO:0000256" key="4">
    <source>
        <dbReference type="ARBA" id="ARBA00023136"/>
    </source>
</evidence>
<reference evidence="6" key="1">
    <citation type="submission" date="2023-10" db="EMBL/GenBank/DDBJ databases">
        <authorList>
            <person name="Chen Y."/>
            <person name="Shah S."/>
            <person name="Dougan E. K."/>
            <person name="Thang M."/>
            <person name="Chan C."/>
        </authorList>
    </citation>
    <scope>NUCLEOTIDE SEQUENCE [LARGE SCALE GENOMIC DNA]</scope>
</reference>
<name>A0ABN9PN90_9DINO</name>
<gene>
    <name evidence="6" type="ORF">PCOR1329_LOCUS4484</name>
</gene>
<accession>A0ABN9PN90</accession>
<feature type="transmembrane region" description="Helical" evidence="5">
    <location>
        <begin position="41"/>
        <end position="62"/>
    </location>
</feature>
<keyword evidence="4 5" id="KW-0472">Membrane</keyword>
<evidence type="ECO:0000256" key="5">
    <source>
        <dbReference type="SAM" id="Phobius"/>
    </source>
</evidence>
<dbReference type="EMBL" id="CAUYUJ010001159">
    <property type="protein sequence ID" value="CAK0794523.1"/>
    <property type="molecule type" value="Genomic_DNA"/>
</dbReference>
<proteinExistence type="predicted"/>
<dbReference type="InterPro" id="IPR050186">
    <property type="entry name" value="TPT_transporter"/>
</dbReference>
<evidence type="ECO:0000313" key="6">
    <source>
        <dbReference type="EMBL" id="CAK0794523.1"/>
    </source>
</evidence>
<keyword evidence="3 5" id="KW-1133">Transmembrane helix</keyword>
<comment type="caution">
    <text evidence="6">The sequence shown here is derived from an EMBL/GenBank/DDBJ whole genome shotgun (WGS) entry which is preliminary data.</text>
</comment>
<organism evidence="6 7">
    <name type="scientific">Prorocentrum cordatum</name>
    <dbReference type="NCBI Taxonomy" id="2364126"/>
    <lineage>
        <taxon>Eukaryota</taxon>
        <taxon>Sar</taxon>
        <taxon>Alveolata</taxon>
        <taxon>Dinophyceae</taxon>
        <taxon>Prorocentrales</taxon>
        <taxon>Prorocentraceae</taxon>
        <taxon>Prorocentrum</taxon>
    </lineage>
</organism>
<protein>
    <recommendedName>
        <fullName evidence="8">EamA domain-containing protein</fullName>
    </recommendedName>
</protein>